<dbReference type="HAMAP" id="MF_00327">
    <property type="entry name" value="Ribosomal_eL43"/>
    <property type="match status" value="1"/>
</dbReference>
<reference evidence="4" key="1">
    <citation type="journal article" date="2014" name="PLoS Genet.">
        <title>Signature Gene Expression Reveals Novel Clues to the Molecular Mechanisms of Dimorphic Transition in Penicillium marneffei.</title>
        <authorList>
            <person name="Yang E."/>
            <person name="Wang G."/>
            <person name="Cai J."/>
            <person name="Woo P.C."/>
            <person name="Lau S.K."/>
            <person name="Yuen K.-Y."/>
            <person name="Chow W.-N."/>
            <person name="Lin X."/>
        </authorList>
    </citation>
    <scope>NUCLEOTIDE SEQUENCE [LARGE SCALE GENOMIC DNA]</scope>
    <source>
        <strain evidence="4">PM1</strain>
    </source>
</reference>
<dbReference type="InterPro" id="IPR011332">
    <property type="entry name" value="Ribosomal_zn-bd"/>
</dbReference>
<dbReference type="PANTHER" id="PTHR48129:SF1">
    <property type="entry name" value="LARGE RIBOSOMAL SUBUNIT PROTEIN EL43"/>
    <property type="match status" value="1"/>
</dbReference>
<organism evidence="4">
    <name type="scientific">Talaromyces marneffei PM1</name>
    <dbReference type="NCBI Taxonomy" id="1077442"/>
    <lineage>
        <taxon>Eukaryota</taxon>
        <taxon>Fungi</taxon>
        <taxon>Dikarya</taxon>
        <taxon>Ascomycota</taxon>
        <taxon>Pezizomycotina</taxon>
        <taxon>Eurotiomycetes</taxon>
        <taxon>Eurotiomycetidae</taxon>
        <taxon>Eurotiales</taxon>
        <taxon>Trichocomaceae</taxon>
        <taxon>Talaromyces</taxon>
        <taxon>Talaromyces sect. Talaromyces</taxon>
    </lineage>
</organism>
<dbReference type="InterPro" id="IPR002674">
    <property type="entry name" value="Ribosomal_eL43"/>
</dbReference>
<keyword evidence="3" id="KW-0687">Ribonucleoprotein</keyword>
<dbReference type="InterPro" id="IPR011331">
    <property type="entry name" value="Ribosomal_eL37/eL43"/>
</dbReference>
<dbReference type="SUPFAM" id="SSF57829">
    <property type="entry name" value="Zn-binding ribosomal proteins"/>
    <property type="match status" value="1"/>
</dbReference>
<sequence>MTVKVVLCGRWLVGSGLLSQNEKQQRMQELGREEIQGYLGESITMERWMRAIYPPIISSTSRDLPFSPTDHRTVAKFEAIHTHRQVSATNNLSLADIKFTEVGITGKYGVRYGASLRKQLKRLEVAQHARYTCTFCGRNTVRRHSVGIWNCSGCKKTMTGGAYTLSTPAASAARSTLRRLREINE</sequence>
<dbReference type="NCBIfam" id="TIGR00280">
    <property type="entry name" value="eL43_euk_arch"/>
    <property type="match status" value="1"/>
</dbReference>
<dbReference type="GO" id="GO:1990904">
    <property type="term" value="C:ribonucleoprotein complex"/>
    <property type="evidence" value="ECO:0007669"/>
    <property type="project" value="UniProtKB-KW"/>
</dbReference>
<dbReference type="Gene3D" id="2.20.25.30">
    <property type="match status" value="1"/>
</dbReference>
<dbReference type="GO" id="GO:0006412">
    <property type="term" value="P:translation"/>
    <property type="evidence" value="ECO:0007669"/>
    <property type="project" value="InterPro"/>
</dbReference>
<comment type="similarity">
    <text evidence="1">Belongs to the eukaryotic ribosomal protein eL43 family.</text>
</comment>
<dbReference type="HOGENOM" id="CLU_1462264_0_0_1"/>
<dbReference type="GO" id="GO:0005840">
    <property type="term" value="C:ribosome"/>
    <property type="evidence" value="ECO:0007669"/>
    <property type="project" value="UniProtKB-KW"/>
</dbReference>
<keyword evidence="2 4" id="KW-0689">Ribosomal protein</keyword>
<protein>
    <submittedName>
        <fullName evidence="4">60S ribosomal protein L43</fullName>
    </submittedName>
</protein>
<dbReference type="GO" id="GO:0003735">
    <property type="term" value="F:structural constituent of ribosome"/>
    <property type="evidence" value="ECO:0007669"/>
    <property type="project" value="InterPro"/>
</dbReference>
<evidence type="ECO:0000313" key="4">
    <source>
        <dbReference type="EMBL" id="KFX52251.1"/>
    </source>
</evidence>
<accession>A0A093W044</accession>
<comment type="caution">
    <text evidence="4">The sequence shown here is derived from an EMBL/GenBank/DDBJ whole genome shotgun (WGS) entry which is preliminary data.</text>
</comment>
<proteinExistence type="inferred from homology"/>
<dbReference type="PANTHER" id="PTHR48129">
    <property type="entry name" value="60S RIBOSOMAL PROTEIN L37A"/>
    <property type="match status" value="1"/>
</dbReference>
<dbReference type="AlphaFoldDB" id="A0A093W044"/>
<dbReference type="EMBL" id="JPOX01000003">
    <property type="protein sequence ID" value="KFX52251.1"/>
    <property type="molecule type" value="Genomic_DNA"/>
</dbReference>
<dbReference type="Pfam" id="PF01780">
    <property type="entry name" value="Ribosomal_L37ae"/>
    <property type="match status" value="1"/>
</dbReference>
<evidence type="ECO:0000256" key="1">
    <source>
        <dbReference type="ARBA" id="ARBA00008672"/>
    </source>
</evidence>
<name>A0A093W044_TALMA</name>
<evidence type="ECO:0000256" key="3">
    <source>
        <dbReference type="ARBA" id="ARBA00023274"/>
    </source>
</evidence>
<dbReference type="InterPro" id="IPR050522">
    <property type="entry name" value="Ribosomal_protein_eL43"/>
</dbReference>
<gene>
    <name evidence="4" type="ORF">GQ26_0031710</name>
</gene>
<evidence type="ECO:0000256" key="2">
    <source>
        <dbReference type="ARBA" id="ARBA00022980"/>
    </source>
</evidence>